<feature type="compositionally biased region" description="Basic and acidic residues" evidence="7">
    <location>
        <begin position="222"/>
        <end position="240"/>
    </location>
</feature>
<reference evidence="9" key="1">
    <citation type="submission" date="2022-07" db="EMBL/GenBank/DDBJ databases">
        <title>Chromosome-level genome of Muraenolepis orangiensis.</title>
        <authorList>
            <person name="Kim J."/>
        </authorList>
    </citation>
    <scope>NUCLEOTIDE SEQUENCE</scope>
    <source>
        <strain evidence="9">KU_S4_2022</strain>
        <tissue evidence="9">Muscle</tissue>
    </source>
</reference>
<feature type="compositionally biased region" description="Polar residues" evidence="7">
    <location>
        <begin position="187"/>
        <end position="197"/>
    </location>
</feature>
<feature type="region of interest" description="Disordered" evidence="7">
    <location>
        <begin position="149"/>
        <end position="332"/>
    </location>
</feature>
<feature type="compositionally biased region" description="Polar residues" evidence="7">
    <location>
        <begin position="405"/>
        <end position="428"/>
    </location>
</feature>
<gene>
    <name evidence="9" type="ORF">NHX12_019289</name>
</gene>
<feature type="compositionally biased region" description="Basic and acidic residues" evidence="7">
    <location>
        <begin position="263"/>
        <end position="295"/>
    </location>
</feature>
<evidence type="ECO:0000256" key="2">
    <source>
        <dbReference type="ARBA" id="ARBA00022723"/>
    </source>
</evidence>
<evidence type="ECO:0000256" key="5">
    <source>
        <dbReference type="ARBA" id="ARBA00023054"/>
    </source>
</evidence>
<keyword evidence="5" id="KW-0175">Coiled coil</keyword>
<feature type="compositionally biased region" description="Basic and acidic residues" evidence="7">
    <location>
        <begin position="1"/>
        <end position="16"/>
    </location>
</feature>
<evidence type="ECO:0000256" key="4">
    <source>
        <dbReference type="ARBA" id="ARBA00022833"/>
    </source>
</evidence>
<dbReference type="PROSITE" id="PS52027">
    <property type="entry name" value="ZF_C2HC_C3H"/>
    <property type="match status" value="1"/>
</dbReference>
<evidence type="ECO:0000256" key="1">
    <source>
        <dbReference type="ARBA" id="ARBA00010843"/>
    </source>
</evidence>
<feature type="compositionally biased region" description="Basic and acidic residues" evidence="7">
    <location>
        <begin position="203"/>
        <end position="213"/>
    </location>
</feature>
<feature type="compositionally biased region" description="Basic and acidic residues" evidence="7">
    <location>
        <begin position="163"/>
        <end position="186"/>
    </location>
</feature>
<evidence type="ECO:0000256" key="7">
    <source>
        <dbReference type="SAM" id="MobiDB-lite"/>
    </source>
</evidence>
<feature type="region of interest" description="Disordered" evidence="7">
    <location>
        <begin position="401"/>
        <end position="428"/>
    </location>
</feature>
<feature type="region of interest" description="Disordered" evidence="7">
    <location>
        <begin position="448"/>
        <end position="482"/>
    </location>
</feature>
<proteinExistence type="inferred from homology"/>
<dbReference type="AlphaFoldDB" id="A0A9Q0IX29"/>
<evidence type="ECO:0000313" key="9">
    <source>
        <dbReference type="EMBL" id="KAJ3613033.1"/>
    </source>
</evidence>
<evidence type="ECO:0000313" key="10">
    <source>
        <dbReference type="Proteomes" id="UP001148018"/>
    </source>
</evidence>
<evidence type="ECO:0000259" key="8">
    <source>
        <dbReference type="PROSITE" id="PS52027"/>
    </source>
</evidence>
<dbReference type="PANTHER" id="PTHR14649:SF1">
    <property type="entry name" value="ZINC FINGER C2HC DOMAIN-CONTAINING PROTEIN 1C"/>
    <property type="match status" value="1"/>
</dbReference>
<name>A0A9Q0IX29_9TELE</name>
<dbReference type="EMBL" id="JANIIK010000035">
    <property type="protein sequence ID" value="KAJ3613033.1"/>
    <property type="molecule type" value="Genomic_DNA"/>
</dbReference>
<sequence length="575" mass="65822">MFDCRRKERVGEEKGHQLHTPENFQQPGYTCQTKYISAKKNQGKKEDEDMPDGIPLKPVHHKRTVNPRPGHTEDRGNRGENSSKPPVEVPSQHRKHLMYGAAEGSRHPKRDLDWLPYGQWRMAKEIHKKEFFLQEKLLRTMKRMSKMILEDSESSETWSGEPGGRRDVDTRTEEGVSNRHEGKRDTWNTLEGKQTRSLPRRPGRAEEPSDHRQGTSGHLNRRGREGTEVKELNSDTERSKRSIHLSAKMRGESQWGRAPANEEQQHKLSKEKAPGKRWERNSTGRHGSSVEETEHVSQQGSVHVRMAEPQGGKERPNVPRSSRPQVADQIPEEKTDASFQLLLCKHCKRRFASERLENHLAICERVHRSERKVFDMAKYRLEGTDLKKFWPIDGAGVRSEVKKSTGGQVKQGSSKNTHQVGQSVQNSPDRVACPHCSRLFAPIRMAEPQGGKERPNVPQSIGHKWQTKSQRRRQTLPQGDMARALRKRNMYPSSGLCMCGWQNLKAVKKGPMSRGPVGHKWQTKSQRRRQTLPQGDMARALRKRNMYPSSGLCMCGWQNLKAVKKSTGGQVKRVQ</sequence>
<feature type="domain" description="C2HC/C3H-type" evidence="8">
    <location>
        <begin position="340"/>
        <end position="369"/>
    </location>
</feature>
<keyword evidence="3 6" id="KW-0863">Zinc-finger</keyword>
<organism evidence="9 10">
    <name type="scientific">Muraenolepis orangiensis</name>
    <name type="common">Patagonian moray cod</name>
    <dbReference type="NCBI Taxonomy" id="630683"/>
    <lineage>
        <taxon>Eukaryota</taxon>
        <taxon>Metazoa</taxon>
        <taxon>Chordata</taxon>
        <taxon>Craniata</taxon>
        <taxon>Vertebrata</taxon>
        <taxon>Euteleostomi</taxon>
        <taxon>Actinopterygii</taxon>
        <taxon>Neopterygii</taxon>
        <taxon>Teleostei</taxon>
        <taxon>Neoteleostei</taxon>
        <taxon>Acanthomorphata</taxon>
        <taxon>Zeiogadaria</taxon>
        <taxon>Gadariae</taxon>
        <taxon>Gadiformes</taxon>
        <taxon>Muraenolepidoidei</taxon>
        <taxon>Muraenolepididae</taxon>
        <taxon>Muraenolepis</taxon>
    </lineage>
</organism>
<dbReference type="Pfam" id="PF13913">
    <property type="entry name" value="zf-C2HC_2"/>
    <property type="match status" value="2"/>
</dbReference>
<dbReference type="GO" id="GO:0008270">
    <property type="term" value="F:zinc ion binding"/>
    <property type="evidence" value="ECO:0007669"/>
    <property type="project" value="UniProtKB-KW"/>
</dbReference>
<feature type="compositionally biased region" description="Polar residues" evidence="7">
    <location>
        <begin position="20"/>
        <end position="35"/>
    </location>
</feature>
<keyword evidence="4" id="KW-0862">Zinc</keyword>
<dbReference type="Proteomes" id="UP001148018">
    <property type="component" value="Unassembled WGS sequence"/>
</dbReference>
<keyword evidence="2" id="KW-0479">Metal-binding</keyword>
<evidence type="ECO:0000256" key="6">
    <source>
        <dbReference type="PROSITE-ProRule" id="PRU01371"/>
    </source>
</evidence>
<keyword evidence="10" id="KW-1185">Reference proteome</keyword>
<dbReference type="InterPro" id="IPR049899">
    <property type="entry name" value="Znf_C2HC_C3H"/>
</dbReference>
<feature type="compositionally biased region" description="Basic residues" evidence="7">
    <location>
        <begin position="521"/>
        <end position="530"/>
    </location>
</feature>
<dbReference type="InterPro" id="IPR026104">
    <property type="entry name" value="ZNF_C2HC_dom_1C"/>
</dbReference>
<comment type="similarity">
    <text evidence="1">Belongs to the ZC2HC1 family.</text>
</comment>
<dbReference type="PANTHER" id="PTHR14649">
    <property type="entry name" value="ZINC FINGER C2HC DOMAIN-CONTAINING PROTEIN 1C"/>
    <property type="match status" value="1"/>
</dbReference>
<feature type="region of interest" description="Disordered" evidence="7">
    <location>
        <begin position="510"/>
        <end position="532"/>
    </location>
</feature>
<protein>
    <recommendedName>
        <fullName evidence="8">C2HC/C3H-type domain-containing protein</fullName>
    </recommendedName>
</protein>
<dbReference type="OrthoDB" id="10255185at2759"/>
<evidence type="ECO:0000256" key="3">
    <source>
        <dbReference type="ARBA" id="ARBA00022771"/>
    </source>
</evidence>
<accession>A0A9Q0IX29</accession>
<feature type="compositionally biased region" description="Basic residues" evidence="7">
    <location>
        <begin position="465"/>
        <end position="474"/>
    </location>
</feature>
<comment type="caution">
    <text evidence="9">The sequence shown here is derived from an EMBL/GenBank/DDBJ whole genome shotgun (WGS) entry which is preliminary data.</text>
</comment>
<dbReference type="Gene3D" id="3.30.160.60">
    <property type="entry name" value="Classic Zinc Finger"/>
    <property type="match status" value="1"/>
</dbReference>
<feature type="region of interest" description="Disordered" evidence="7">
    <location>
        <begin position="1"/>
        <end position="92"/>
    </location>
</feature>